<dbReference type="PANTHER" id="PTHR31859:SF1">
    <property type="entry name" value="TETRATRICOPEPTIDE REPEAT PROTEIN 39C"/>
    <property type="match status" value="1"/>
</dbReference>
<evidence type="ECO:0000313" key="3">
    <source>
        <dbReference type="Ensembl" id="ENSEBUP00000022112.1"/>
    </source>
</evidence>
<dbReference type="Ensembl" id="ENSEBUT00000022688.1">
    <property type="protein sequence ID" value="ENSEBUP00000022112.1"/>
    <property type="gene ID" value="ENSEBUG00000013639.1"/>
</dbReference>
<dbReference type="AlphaFoldDB" id="A0A8C4R004"/>
<evidence type="ECO:0000256" key="2">
    <source>
        <dbReference type="ARBA" id="ARBA00022803"/>
    </source>
</evidence>
<dbReference type="OMA" id="AFHSDIY"/>
<evidence type="ECO:0000256" key="1">
    <source>
        <dbReference type="ARBA" id="ARBA00006400"/>
    </source>
</evidence>
<dbReference type="GO" id="GO:0032474">
    <property type="term" value="P:otolith morphogenesis"/>
    <property type="evidence" value="ECO:0007669"/>
    <property type="project" value="Ensembl"/>
</dbReference>
<organism evidence="3 4">
    <name type="scientific">Eptatretus burgeri</name>
    <name type="common">Inshore hagfish</name>
    <dbReference type="NCBI Taxonomy" id="7764"/>
    <lineage>
        <taxon>Eukaryota</taxon>
        <taxon>Metazoa</taxon>
        <taxon>Chordata</taxon>
        <taxon>Craniata</taxon>
        <taxon>Vertebrata</taxon>
        <taxon>Cyclostomata</taxon>
        <taxon>Myxini</taxon>
        <taxon>Myxiniformes</taxon>
        <taxon>Myxinidae</taxon>
        <taxon>Eptatretinae</taxon>
        <taxon>Eptatretus</taxon>
    </lineage>
</organism>
<keyword evidence="2" id="KW-0802">TPR repeat</keyword>
<dbReference type="InterPro" id="IPR011990">
    <property type="entry name" value="TPR-like_helical_dom_sf"/>
</dbReference>
<dbReference type="GO" id="GO:0060271">
    <property type="term" value="P:cilium assembly"/>
    <property type="evidence" value="ECO:0007669"/>
    <property type="project" value="Ensembl"/>
</dbReference>
<name>A0A8C4R004_EPTBU</name>
<dbReference type="Pfam" id="PF10300">
    <property type="entry name" value="Iml2-TPR_39"/>
    <property type="match status" value="1"/>
</dbReference>
<dbReference type="GeneTree" id="ENSGT00950000182917"/>
<comment type="similarity">
    <text evidence="1">Belongs to the TTC39 family.</text>
</comment>
<dbReference type="GO" id="GO:0061371">
    <property type="term" value="P:determination of heart left/right asymmetry"/>
    <property type="evidence" value="ECO:0007669"/>
    <property type="project" value="Ensembl"/>
</dbReference>
<keyword evidence="4" id="KW-1185">Reference proteome</keyword>
<sequence length="527" mass="60022">MLANYEKAFSTPAATLLPFSLVKRPSGTFKQPMDEARGAMSRRASRGADLDEASLALKGINMLLNNGFQDADELFQRHRTLGPMMSFGASCVSFLQALMTFEEEKMQTASDDLRSTERFCLADDPGMFDSIKSRIRRSTEDTKPLLTIEQRFQRQIIAADCQLYLAVLSFVRQELTAYIKGGWILRKAWKVYERCYRELSVIQAAQEERDHEYSDGNLNKQLSSKHNVPCSTVKNDIPKAALQRLMGAVGFGYGLFHLCVSMVPPNLLRIVNLLGFPGNRQCGLEALSEASRSSDMKAPLATLALLWYHTVVRPFFALDGGDIQAGLDEAEKMLQLKEALYPNSSLFLFFKGRIQRLRCETNGALESFRLSLKCAQHQRELQHVCLYEIGWCSMIQMTFDEAAACFLRLKSESRWSQCYYAYLSAICIGASGALDESEIVFKEVQKLFKRKHNQIEQFVLRKADHVCKRMPSEQLCMLAVFEILYLWRALPNCTANHLQQMICGMFTRDLLRAVTVKLIWYGVYFEK</sequence>
<reference evidence="3" key="2">
    <citation type="submission" date="2025-09" db="UniProtKB">
        <authorList>
            <consortium name="Ensembl"/>
        </authorList>
    </citation>
    <scope>IDENTIFICATION</scope>
</reference>
<reference evidence="3" key="1">
    <citation type="submission" date="2025-08" db="UniProtKB">
        <authorList>
            <consortium name="Ensembl"/>
        </authorList>
    </citation>
    <scope>IDENTIFICATION</scope>
</reference>
<dbReference type="InterPro" id="IPR019412">
    <property type="entry name" value="IML2/TPR_39"/>
</dbReference>
<protein>
    <submittedName>
        <fullName evidence="3">Tetratricopeptide repeat domain 39C</fullName>
    </submittedName>
</protein>
<dbReference type="SUPFAM" id="SSF48452">
    <property type="entry name" value="TPR-like"/>
    <property type="match status" value="1"/>
</dbReference>
<dbReference type="Proteomes" id="UP000694388">
    <property type="component" value="Unplaced"/>
</dbReference>
<proteinExistence type="inferred from homology"/>
<accession>A0A8C4R004</accession>
<dbReference type="PANTHER" id="PTHR31859">
    <property type="entry name" value="TETRATRICOPEPTIDE REPEAT PROTEIN 39 FAMILY MEMBER"/>
    <property type="match status" value="1"/>
</dbReference>
<evidence type="ECO:0000313" key="4">
    <source>
        <dbReference type="Proteomes" id="UP000694388"/>
    </source>
</evidence>